<evidence type="ECO:0000259" key="2">
    <source>
        <dbReference type="Pfam" id="PF08334"/>
    </source>
</evidence>
<protein>
    <recommendedName>
        <fullName evidence="2">Type II secretion system protein GspG C-terminal domain-containing protein</fullName>
    </recommendedName>
</protein>
<dbReference type="InterPro" id="IPR045584">
    <property type="entry name" value="Pilin-like"/>
</dbReference>
<name>A0A162A4J5_9GAMM</name>
<organism evidence="3 4">
    <name type="scientific">Pseudoalteromonas luteoviolacea DSM 6061</name>
    <dbReference type="NCBI Taxonomy" id="1365250"/>
    <lineage>
        <taxon>Bacteria</taxon>
        <taxon>Pseudomonadati</taxon>
        <taxon>Pseudomonadota</taxon>
        <taxon>Gammaproteobacteria</taxon>
        <taxon>Alteromonadales</taxon>
        <taxon>Pseudoalteromonadaceae</taxon>
        <taxon>Pseudoalteromonas</taxon>
    </lineage>
</organism>
<dbReference type="Gene3D" id="3.30.700.10">
    <property type="entry name" value="Glycoprotein, Type 4 Pilin"/>
    <property type="match status" value="1"/>
</dbReference>
<evidence type="ECO:0000313" key="3">
    <source>
        <dbReference type="EMBL" id="KZN44073.1"/>
    </source>
</evidence>
<dbReference type="InterPro" id="IPR013545">
    <property type="entry name" value="T2SS_protein-GspG_C"/>
</dbReference>
<evidence type="ECO:0000313" key="4">
    <source>
        <dbReference type="Proteomes" id="UP000076643"/>
    </source>
</evidence>
<gene>
    <name evidence="3" type="ORF">N475_08165</name>
</gene>
<dbReference type="EMBL" id="AUYB01000068">
    <property type="protein sequence ID" value="KZN44073.1"/>
    <property type="molecule type" value="Genomic_DNA"/>
</dbReference>
<feature type="domain" description="Type II secretion system protein GspG C-terminal" evidence="2">
    <location>
        <begin position="34"/>
        <end position="111"/>
    </location>
</feature>
<keyword evidence="4" id="KW-1185">Reference proteome</keyword>
<proteinExistence type="predicted"/>
<accession>A0A162A4J5</accession>
<dbReference type="Proteomes" id="UP000076643">
    <property type="component" value="Unassembled WGS sequence"/>
</dbReference>
<sequence>MRKHLLSVSFVVASALLFASLKTAFICGPVPAKMAAESDIEQLGKAIALYGTLLDKPISQLQDLSSLISTEPRIIQNLPKDPWGGRYQYKYLGGKTATFIVWSEGSLNSQEGLILYSFSKQSDKYISTRLNSKLD</sequence>
<dbReference type="PATRIC" id="fig|1365250.3.peg.605"/>
<dbReference type="Pfam" id="PF08334">
    <property type="entry name" value="T2SSG"/>
    <property type="match status" value="1"/>
</dbReference>
<dbReference type="RefSeq" id="WP_063359062.1">
    <property type="nucleotide sequence ID" value="NZ_AQHB01000023.1"/>
</dbReference>
<reference evidence="3 4" key="1">
    <citation type="submission" date="2013-07" db="EMBL/GenBank/DDBJ databases">
        <title>Comparative Genomic and Metabolomic Analysis of Twelve Strains of Pseudoalteromonas luteoviolacea.</title>
        <authorList>
            <person name="Vynne N.G."/>
            <person name="Mansson M."/>
            <person name="Gram L."/>
        </authorList>
    </citation>
    <scope>NUCLEOTIDE SEQUENCE [LARGE SCALE GENOMIC DNA]</scope>
    <source>
        <strain evidence="3 4">DSM 6061</strain>
    </source>
</reference>
<comment type="caution">
    <text evidence="3">The sequence shown here is derived from an EMBL/GenBank/DDBJ whole genome shotgun (WGS) entry which is preliminary data.</text>
</comment>
<feature type="signal peptide" evidence="1">
    <location>
        <begin position="1"/>
        <end position="24"/>
    </location>
</feature>
<feature type="chain" id="PRO_5007830915" description="Type II secretion system protein GspG C-terminal domain-containing protein" evidence="1">
    <location>
        <begin position="25"/>
        <end position="135"/>
    </location>
</feature>
<evidence type="ECO:0000256" key="1">
    <source>
        <dbReference type="SAM" id="SignalP"/>
    </source>
</evidence>
<dbReference type="AlphaFoldDB" id="A0A162A4J5"/>
<keyword evidence="1" id="KW-0732">Signal</keyword>
<dbReference type="SUPFAM" id="SSF54523">
    <property type="entry name" value="Pili subunits"/>
    <property type="match status" value="1"/>
</dbReference>